<keyword evidence="2" id="KW-0285">Flavoprotein</keyword>
<feature type="domain" description="FAD-binding PCMH-type" evidence="5">
    <location>
        <begin position="52"/>
        <end position="219"/>
    </location>
</feature>
<dbReference type="Gene3D" id="3.30.43.10">
    <property type="entry name" value="Uridine Diphospho-n-acetylenolpyruvylglucosamine Reductase, domain 2"/>
    <property type="match status" value="1"/>
</dbReference>
<gene>
    <name evidence="6" type="ORF">Daus18300_004612</name>
</gene>
<proteinExistence type="inferred from homology"/>
<dbReference type="InterPro" id="IPR006094">
    <property type="entry name" value="Oxid_FAD_bind_N"/>
</dbReference>
<dbReference type="SUPFAM" id="SSF56176">
    <property type="entry name" value="FAD-binding/transporter-associated domain-like"/>
    <property type="match status" value="1"/>
</dbReference>
<evidence type="ECO:0000256" key="2">
    <source>
        <dbReference type="ARBA" id="ARBA00022630"/>
    </source>
</evidence>
<keyword evidence="4" id="KW-0560">Oxidoreductase</keyword>
<evidence type="ECO:0000313" key="6">
    <source>
        <dbReference type="EMBL" id="KAL1871612.1"/>
    </source>
</evidence>
<comment type="similarity">
    <text evidence="1">Belongs to the oxygen-dependent FAD-linked oxidoreductase family.</text>
</comment>
<keyword evidence="7" id="KW-1185">Reference proteome</keyword>
<keyword evidence="3" id="KW-0274">FAD</keyword>
<dbReference type="InterPro" id="IPR016167">
    <property type="entry name" value="FAD-bd_PCMH_sub1"/>
</dbReference>
<evidence type="ECO:0000259" key="5">
    <source>
        <dbReference type="PROSITE" id="PS51387"/>
    </source>
</evidence>
<dbReference type="InterPro" id="IPR050416">
    <property type="entry name" value="FAD-linked_Oxidoreductase"/>
</dbReference>
<organism evidence="6 7">
    <name type="scientific">Diaporthe australafricana</name>
    <dbReference type="NCBI Taxonomy" id="127596"/>
    <lineage>
        <taxon>Eukaryota</taxon>
        <taxon>Fungi</taxon>
        <taxon>Dikarya</taxon>
        <taxon>Ascomycota</taxon>
        <taxon>Pezizomycotina</taxon>
        <taxon>Sordariomycetes</taxon>
        <taxon>Sordariomycetidae</taxon>
        <taxon>Diaporthales</taxon>
        <taxon>Diaporthaceae</taxon>
        <taxon>Diaporthe</taxon>
    </lineage>
</organism>
<dbReference type="Pfam" id="PF01565">
    <property type="entry name" value="FAD_binding_4"/>
    <property type="match status" value="1"/>
</dbReference>
<comment type="caution">
    <text evidence="6">The sequence shown here is derived from an EMBL/GenBank/DDBJ whole genome shotgun (WGS) entry which is preliminary data.</text>
</comment>
<evidence type="ECO:0000256" key="1">
    <source>
        <dbReference type="ARBA" id="ARBA00005466"/>
    </source>
</evidence>
<evidence type="ECO:0000256" key="3">
    <source>
        <dbReference type="ARBA" id="ARBA00022827"/>
    </source>
</evidence>
<name>A0ABR3X7E8_9PEZI</name>
<accession>A0ABR3X7E8</accession>
<sequence length="493" mass="52797">MVSQDEEAKLPAWSQAVSAGVRAALGGRDILHFPGSPEFADSEAAYFTAAAAEVRSAAVARPASTADVSALLTALRQHLPADVPIAVRGAGHATYGGTAKAASGVTIDMRGIRGVNALPGGRSVYAALEAHTPSLTTVGGRMPGVGAIGFLLGGGLSNLSSRYGFGADVVSVWEVVLASGDVVRAARDDDRTADLWDALRGGSTNFGIVTAVEMACFSHPEIFRGTNVFYLPMARRATLRALVDVGSEPFPEDGKPINHAMWCITHVTGIKVINALLTTTGAAKEVDMRDFVGVWGRIPLTGNLKASSHGRFVEEQGKLAPDNGKRTLDKTITVKMDFDLLNAMVDMWYISVDTMRQRVSGLMYTLVFQPLSVGMLEASCRTAPSRPSSTTSQGLSPKEGALVVVEICMTWKNAEDDGFMSKEGSKYLEDSVSLAHQMGLSHRFIFPNYAWPTEAVMKSYGQDRVAVLRDVARKWDPEGFFQDQFVGGFKIGR</sequence>
<dbReference type="PANTHER" id="PTHR42973">
    <property type="entry name" value="BINDING OXIDOREDUCTASE, PUTATIVE (AFU_ORTHOLOGUE AFUA_1G17690)-RELATED"/>
    <property type="match status" value="1"/>
</dbReference>
<dbReference type="Gene3D" id="3.30.465.10">
    <property type="match status" value="1"/>
</dbReference>
<reference evidence="6 7" key="1">
    <citation type="journal article" date="2024" name="IMA Fungus">
        <title>IMA Genome - F19 : A genome assembly and annotation guide to empower mycologists, including annotated draft genome sequences of Ceratocystis pirilliformis, Diaporthe australafricana, Fusarium ophioides, Paecilomyces lecythidis, and Sporothrix stenoceras.</title>
        <authorList>
            <person name="Aylward J."/>
            <person name="Wilson A.M."/>
            <person name="Visagie C.M."/>
            <person name="Spraker J."/>
            <person name="Barnes I."/>
            <person name="Buitendag C."/>
            <person name="Ceriani C."/>
            <person name="Del Mar Angel L."/>
            <person name="du Plessis D."/>
            <person name="Fuchs T."/>
            <person name="Gasser K."/>
            <person name="Kramer D."/>
            <person name="Li W."/>
            <person name="Munsamy K."/>
            <person name="Piso A."/>
            <person name="Price J.L."/>
            <person name="Sonnekus B."/>
            <person name="Thomas C."/>
            <person name="van der Nest A."/>
            <person name="van Dijk A."/>
            <person name="van Heerden A."/>
            <person name="van Vuuren N."/>
            <person name="Yilmaz N."/>
            <person name="Duong T.A."/>
            <person name="van der Merwe N.A."/>
            <person name="Wingfield M.J."/>
            <person name="Wingfield B.D."/>
        </authorList>
    </citation>
    <scope>NUCLEOTIDE SEQUENCE [LARGE SCALE GENOMIC DNA]</scope>
    <source>
        <strain evidence="6 7">CMW 18300</strain>
    </source>
</reference>
<dbReference type="Proteomes" id="UP001583177">
    <property type="component" value="Unassembled WGS sequence"/>
</dbReference>
<dbReference type="Gene3D" id="3.40.462.20">
    <property type="match status" value="1"/>
</dbReference>
<protein>
    <recommendedName>
        <fullName evidence="5">FAD-binding PCMH-type domain-containing protein</fullName>
    </recommendedName>
</protein>
<dbReference type="InterPro" id="IPR016169">
    <property type="entry name" value="FAD-bd_PCMH_sub2"/>
</dbReference>
<dbReference type="InterPro" id="IPR036318">
    <property type="entry name" value="FAD-bd_PCMH-like_sf"/>
</dbReference>
<evidence type="ECO:0000313" key="7">
    <source>
        <dbReference type="Proteomes" id="UP001583177"/>
    </source>
</evidence>
<dbReference type="PANTHER" id="PTHR42973:SF22">
    <property type="entry name" value="FAD-BINDING PCMH-TYPE DOMAIN-CONTAINING PROTEIN-RELATED"/>
    <property type="match status" value="1"/>
</dbReference>
<evidence type="ECO:0000256" key="4">
    <source>
        <dbReference type="ARBA" id="ARBA00023002"/>
    </source>
</evidence>
<dbReference type="EMBL" id="JAWRVE010000032">
    <property type="protein sequence ID" value="KAL1871612.1"/>
    <property type="molecule type" value="Genomic_DNA"/>
</dbReference>
<dbReference type="InterPro" id="IPR016166">
    <property type="entry name" value="FAD-bd_PCMH"/>
</dbReference>
<dbReference type="PROSITE" id="PS51387">
    <property type="entry name" value="FAD_PCMH"/>
    <property type="match status" value="1"/>
</dbReference>